<evidence type="ECO:0000313" key="3">
    <source>
        <dbReference type="EMBL" id="GEO10082.1"/>
    </source>
</evidence>
<evidence type="ECO:0000256" key="2">
    <source>
        <dbReference type="ARBA" id="ARBA00023002"/>
    </source>
</evidence>
<accession>A0A512BDP1</accession>
<reference evidence="3 4" key="1">
    <citation type="submission" date="2019-07" db="EMBL/GenBank/DDBJ databases">
        <title>Whole genome shotgun sequence of Segetibacter aerophilus NBRC 106135.</title>
        <authorList>
            <person name="Hosoyama A."/>
            <person name="Uohara A."/>
            <person name="Ohji S."/>
            <person name="Ichikawa N."/>
        </authorList>
    </citation>
    <scope>NUCLEOTIDE SEQUENCE [LARGE SCALE GENOMIC DNA]</scope>
    <source>
        <strain evidence="3 4">NBRC 106135</strain>
    </source>
</reference>
<dbReference type="PRINTS" id="PR00081">
    <property type="entry name" value="GDHRDH"/>
</dbReference>
<gene>
    <name evidence="3" type="ORF">SAE01_25780</name>
</gene>
<sequence>MSISQEKKYFNLKEKVIVVTGATGILGESFVSGLVNMEARVVLLGRNETVGEERMNALKEKGGEAIFIKTDVLSRPELERARDITLNTWGKIDGLVNAAGGNVPEAVVAPGADVFDLDMEALKRAFDLNLYGTILPTCIFGKAMTQTGRGSIVNISSMAAQSAITRVLGYSMAKAGIDNYTRWMCVELAQRYGDAIRINAIAPGFFVTNQNRHLLVEKDGYTKRGEAVIRNTPFKRFGNADELIGTLIWLLSDASVFVSGEVICVDGGFHIFSGV</sequence>
<dbReference type="GO" id="GO:0016616">
    <property type="term" value="F:oxidoreductase activity, acting on the CH-OH group of donors, NAD or NADP as acceptor"/>
    <property type="evidence" value="ECO:0007669"/>
    <property type="project" value="TreeGrafter"/>
</dbReference>
<dbReference type="EMBL" id="BJYT01000009">
    <property type="protein sequence ID" value="GEO10082.1"/>
    <property type="molecule type" value="Genomic_DNA"/>
</dbReference>
<dbReference type="GO" id="GO:0051213">
    <property type="term" value="F:dioxygenase activity"/>
    <property type="evidence" value="ECO:0007669"/>
    <property type="project" value="UniProtKB-KW"/>
</dbReference>
<dbReference type="InterPro" id="IPR020904">
    <property type="entry name" value="Sc_DH/Rdtase_CS"/>
</dbReference>
<dbReference type="InterPro" id="IPR036291">
    <property type="entry name" value="NAD(P)-bd_dom_sf"/>
</dbReference>
<evidence type="ECO:0000256" key="1">
    <source>
        <dbReference type="ARBA" id="ARBA00006484"/>
    </source>
</evidence>
<dbReference type="PRINTS" id="PR00080">
    <property type="entry name" value="SDRFAMILY"/>
</dbReference>
<dbReference type="PROSITE" id="PS00061">
    <property type="entry name" value="ADH_SHORT"/>
    <property type="match status" value="1"/>
</dbReference>
<dbReference type="Gene3D" id="3.40.50.720">
    <property type="entry name" value="NAD(P)-binding Rossmann-like Domain"/>
    <property type="match status" value="1"/>
</dbReference>
<keyword evidence="2" id="KW-0560">Oxidoreductase</keyword>
<keyword evidence="3" id="KW-0223">Dioxygenase</keyword>
<organism evidence="3 4">
    <name type="scientific">Segetibacter aerophilus</name>
    <dbReference type="NCBI Taxonomy" id="670293"/>
    <lineage>
        <taxon>Bacteria</taxon>
        <taxon>Pseudomonadati</taxon>
        <taxon>Bacteroidota</taxon>
        <taxon>Chitinophagia</taxon>
        <taxon>Chitinophagales</taxon>
        <taxon>Chitinophagaceae</taxon>
        <taxon>Segetibacter</taxon>
    </lineage>
</organism>
<dbReference type="PANTHER" id="PTHR42760">
    <property type="entry name" value="SHORT-CHAIN DEHYDROGENASES/REDUCTASES FAMILY MEMBER"/>
    <property type="match status" value="1"/>
</dbReference>
<dbReference type="PANTHER" id="PTHR42760:SF115">
    <property type="entry name" value="3-OXOACYL-[ACYL-CARRIER-PROTEIN] REDUCTASE FABG"/>
    <property type="match status" value="1"/>
</dbReference>
<dbReference type="SUPFAM" id="SSF51735">
    <property type="entry name" value="NAD(P)-binding Rossmann-fold domains"/>
    <property type="match status" value="1"/>
</dbReference>
<comment type="similarity">
    <text evidence="1">Belongs to the short-chain dehydrogenases/reductases (SDR) family.</text>
</comment>
<dbReference type="NCBIfam" id="NF006132">
    <property type="entry name" value="PRK08277.1"/>
    <property type="match status" value="1"/>
</dbReference>
<name>A0A512BDP1_9BACT</name>
<protein>
    <submittedName>
        <fullName evidence="3">Dioxygenase</fullName>
    </submittedName>
</protein>
<dbReference type="RefSeq" id="WP_147204197.1">
    <property type="nucleotide sequence ID" value="NZ_BJYT01000009.1"/>
</dbReference>
<dbReference type="AlphaFoldDB" id="A0A512BDP1"/>
<dbReference type="Pfam" id="PF13561">
    <property type="entry name" value="adh_short_C2"/>
    <property type="match status" value="1"/>
</dbReference>
<comment type="caution">
    <text evidence="3">The sequence shown here is derived from an EMBL/GenBank/DDBJ whole genome shotgun (WGS) entry which is preliminary data.</text>
</comment>
<keyword evidence="4" id="KW-1185">Reference proteome</keyword>
<dbReference type="OrthoDB" id="9803333at2"/>
<proteinExistence type="inferred from homology"/>
<dbReference type="InterPro" id="IPR002347">
    <property type="entry name" value="SDR_fam"/>
</dbReference>
<dbReference type="Proteomes" id="UP000321513">
    <property type="component" value="Unassembled WGS sequence"/>
</dbReference>
<evidence type="ECO:0000313" key="4">
    <source>
        <dbReference type="Proteomes" id="UP000321513"/>
    </source>
</evidence>